<dbReference type="EMBL" id="JAUKTV010000010">
    <property type="protein sequence ID" value="KAK0726686.1"/>
    <property type="molecule type" value="Genomic_DNA"/>
</dbReference>
<evidence type="ECO:0000313" key="1">
    <source>
        <dbReference type="EMBL" id="KAK0726686.1"/>
    </source>
</evidence>
<keyword evidence="2" id="KW-1185">Reference proteome</keyword>
<comment type="caution">
    <text evidence="1">The sequence shown here is derived from an EMBL/GenBank/DDBJ whole genome shotgun (WGS) entry which is preliminary data.</text>
</comment>
<name>A0AA40B2X2_9PEZI</name>
<dbReference type="Proteomes" id="UP001172159">
    <property type="component" value="Unassembled WGS sequence"/>
</dbReference>
<protein>
    <submittedName>
        <fullName evidence="1">Uncharacterized protein</fullName>
    </submittedName>
</protein>
<organism evidence="1 2">
    <name type="scientific">Apiosordaria backusii</name>
    <dbReference type="NCBI Taxonomy" id="314023"/>
    <lineage>
        <taxon>Eukaryota</taxon>
        <taxon>Fungi</taxon>
        <taxon>Dikarya</taxon>
        <taxon>Ascomycota</taxon>
        <taxon>Pezizomycotina</taxon>
        <taxon>Sordariomycetes</taxon>
        <taxon>Sordariomycetidae</taxon>
        <taxon>Sordariales</taxon>
        <taxon>Lasiosphaeriaceae</taxon>
        <taxon>Apiosordaria</taxon>
    </lineage>
</organism>
<dbReference type="AlphaFoldDB" id="A0AA40B2X2"/>
<proteinExistence type="predicted"/>
<reference evidence="1" key="1">
    <citation type="submission" date="2023-06" db="EMBL/GenBank/DDBJ databases">
        <title>Genome-scale phylogeny and comparative genomics of the fungal order Sordariales.</title>
        <authorList>
            <consortium name="Lawrence Berkeley National Laboratory"/>
            <person name="Hensen N."/>
            <person name="Bonometti L."/>
            <person name="Westerberg I."/>
            <person name="Brannstrom I.O."/>
            <person name="Guillou S."/>
            <person name="Cros-Aarteil S."/>
            <person name="Calhoun S."/>
            <person name="Haridas S."/>
            <person name="Kuo A."/>
            <person name="Mondo S."/>
            <person name="Pangilinan J."/>
            <person name="Riley R."/>
            <person name="Labutti K."/>
            <person name="Andreopoulos B."/>
            <person name="Lipzen A."/>
            <person name="Chen C."/>
            <person name="Yanf M."/>
            <person name="Daum C."/>
            <person name="Ng V."/>
            <person name="Clum A."/>
            <person name="Steindorff A."/>
            <person name="Ohm R."/>
            <person name="Martin F."/>
            <person name="Silar P."/>
            <person name="Natvig D."/>
            <person name="Lalanne C."/>
            <person name="Gautier V."/>
            <person name="Ament-Velasquez S.L."/>
            <person name="Kruys A."/>
            <person name="Hutchinson M.I."/>
            <person name="Powell A.J."/>
            <person name="Barry K."/>
            <person name="Miller A.N."/>
            <person name="Grigoriev I.V."/>
            <person name="Debuchy R."/>
            <person name="Gladieux P."/>
            <person name="Thoren M.H."/>
            <person name="Johannesson H."/>
        </authorList>
    </citation>
    <scope>NUCLEOTIDE SEQUENCE</scope>
    <source>
        <strain evidence="1">CBS 540.89</strain>
    </source>
</reference>
<accession>A0AA40B2X2</accession>
<evidence type="ECO:0000313" key="2">
    <source>
        <dbReference type="Proteomes" id="UP001172159"/>
    </source>
</evidence>
<gene>
    <name evidence="1" type="ORF">B0T21DRAFT_350794</name>
</gene>
<sequence length="184" mass="21370">MSIRTLYDQCEQLLFELNYRLRILTPNIDPPSGDRAQMEDVFYTLAQTHASFQVWDGKHGAIEGTLANIERSTRSKIEQTLKNIGYTLTSDRGILFTIELDPYRDWIRRCCPGHSLRYDTLFSQLRESVMSSSVESTVEQVAEEWHEIFYGWDSRSLANHVGYLAYCVEKLRRITPPRQGNRDG</sequence>